<comment type="caution">
    <text evidence="2">The sequence shown here is derived from an EMBL/GenBank/DDBJ whole genome shotgun (WGS) entry which is preliminary data.</text>
</comment>
<evidence type="ECO:0000256" key="1">
    <source>
        <dbReference type="SAM" id="MobiDB-lite"/>
    </source>
</evidence>
<proteinExistence type="predicted"/>
<feature type="region of interest" description="Disordered" evidence="1">
    <location>
        <begin position="1"/>
        <end position="54"/>
    </location>
</feature>
<dbReference type="AlphaFoldDB" id="A0A9D5BVA0"/>
<protein>
    <submittedName>
        <fullName evidence="2">Uncharacterized protein</fullName>
    </submittedName>
</protein>
<dbReference type="Proteomes" id="UP001085076">
    <property type="component" value="Unassembled WGS sequence"/>
</dbReference>
<accession>A0A9D5BVA0</accession>
<sequence length="94" mass="9900">MTTVQSSSMDGQDPARALSDVATVAAPVPLDGPGASSSAGNVESSWITSSTAPPSVPMGEYEYQGLVKNLLEFNLAELIGCVIFMHQEKEQERA</sequence>
<feature type="compositionally biased region" description="Polar residues" evidence="1">
    <location>
        <begin position="1"/>
        <end position="10"/>
    </location>
</feature>
<dbReference type="EMBL" id="JAGGNH010000037">
    <property type="protein sequence ID" value="KAJ0961190.1"/>
    <property type="molecule type" value="Genomic_DNA"/>
</dbReference>
<organism evidence="2 3">
    <name type="scientific">Dioscorea zingiberensis</name>
    <dbReference type="NCBI Taxonomy" id="325984"/>
    <lineage>
        <taxon>Eukaryota</taxon>
        <taxon>Viridiplantae</taxon>
        <taxon>Streptophyta</taxon>
        <taxon>Embryophyta</taxon>
        <taxon>Tracheophyta</taxon>
        <taxon>Spermatophyta</taxon>
        <taxon>Magnoliopsida</taxon>
        <taxon>Liliopsida</taxon>
        <taxon>Dioscoreales</taxon>
        <taxon>Dioscoreaceae</taxon>
        <taxon>Dioscorea</taxon>
    </lineage>
</organism>
<evidence type="ECO:0000313" key="3">
    <source>
        <dbReference type="Proteomes" id="UP001085076"/>
    </source>
</evidence>
<keyword evidence="3" id="KW-1185">Reference proteome</keyword>
<gene>
    <name evidence="2" type="ORF">J5N97_000833</name>
</gene>
<evidence type="ECO:0000313" key="2">
    <source>
        <dbReference type="EMBL" id="KAJ0961190.1"/>
    </source>
</evidence>
<reference evidence="2 3" key="1">
    <citation type="journal article" date="2022" name="Hortic Res">
        <title>The genome of Dioscorea zingiberensis sheds light on the biosynthesis, origin and evolution of the medicinally important diosgenin saponins.</title>
        <authorList>
            <person name="Li Y."/>
            <person name="Tan C."/>
            <person name="Li Z."/>
            <person name="Guo J."/>
            <person name="Li S."/>
            <person name="Chen X."/>
            <person name="Wang C."/>
            <person name="Dai X."/>
            <person name="Yang H."/>
            <person name="Song W."/>
            <person name="Hou L."/>
            <person name="Xu J."/>
            <person name="Tong Z."/>
            <person name="Xu A."/>
            <person name="Yuan X."/>
            <person name="Wang W."/>
            <person name="Yang Q."/>
            <person name="Chen L."/>
            <person name="Sun Z."/>
            <person name="Wang K."/>
            <person name="Pan B."/>
            <person name="Chen J."/>
            <person name="Bao Y."/>
            <person name="Liu F."/>
            <person name="Qi X."/>
            <person name="Gang D.R."/>
            <person name="Wen J."/>
            <person name="Li J."/>
        </authorList>
    </citation>
    <scope>NUCLEOTIDE SEQUENCE [LARGE SCALE GENOMIC DNA]</scope>
    <source>
        <strain evidence="2">Dzin_1.0</strain>
    </source>
</reference>
<name>A0A9D5BVA0_9LILI</name>
<feature type="compositionally biased region" description="Polar residues" evidence="1">
    <location>
        <begin position="35"/>
        <end position="53"/>
    </location>
</feature>